<dbReference type="EnsemblMetazoa" id="XM_022793456">
    <property type="protein sequence ID" value="XP_022649191"/>
    <property type="gene ID" value="LOC111245285"/>
</dbReference>
<dbReference type="RefSeq" id="XP_022649192.1">
    <property type="nucleotide sequence ID" value="XM_022793457.1"/>
</dbReference>
<keyword evidence="2" id="KW-1185">Reference proteome</keyword>
<dbReference type="RefSeq" id="XP_022649193.1">
    <property type="nucleotide sequence ID" value="XM_022793458.1"/>
</dbReference>
<dbReference type="Proteomes" id="UP000594260">
    <property type="component" value="Unplaced"/>
</dbReference>
<sequence length="273" mass="30660">MGVFPCFNKSSHSGFVLLAGDQRLLRLRADMSSTQAKDITLPQGEISSIAAMSARKLVVVCGYDIYLCTKGKPQKIYEGGTMKPLIGCFGKTLYAAINGRRELHCFDKKRKTFVPLCSDFDSSSEKVFSIGNSDSDKHDVLIVVYRPTEAVSRVLEIDRRTGERRDLNCPSDVMALYRAGDRIFATGSVSSRSTKQFFEYNYKEARWLERPERTYGLANQTTDKVLYVPGYFVSFTEKAASSVNTLIEIYDVNSEKWSSQESEFAKIRAVACC</sequence>
<dbReference type="EnsemblMetazoa" id="XM_022793457">
    <property type="protein sequence ID" value="XP_022649192"/>
    <property type="gene ID" value="LOC111245285"/>
</dbReference>
<dbReference type="EnsemblMetazoa" id="XM_022793459">
    <property type="protein sequence ID" value="XP_022649194"/>
    <property type="gene ID" value="LOC111245285"/>
</dbReference>
<dbReference type="RefSeq" id="XP_022649191.1">
    <property type="nucleotide sequence ID" value="XM_022793456.1"/>
</dbReference>
<dbReference type="GeneID" id="111245285"/>
<accession>A0A7M7JLG3</accession>
<dbReference type="EnsemblMetazoa" id="XM_022793458">
    <property type="protein sequence ID" value="XP_022649193"/>
    <property type="gene ID" value="LOC111245285"/>
</dbReference>
<organism evidence="1 2">
    <name type="scientific">Varroa destructor</name>
    <name type="common">Honeybee mite</name>
    <dbReference type="NCBI Taxonomy" id="109461"/>
    <lineage>
        <taxon>Eukaryota</taxon>
        <taxon>Metazoa</taxon>
        <taxon>Ecdysozoa</taxon>
        <taxon>Arthropoda</taxon>
        <taxon>Chelicerata</taxon>
        <taxon>Arachnida</taxon>
        <taxon>Acari</taxon>
        <taxon>Parasitiformes</taxon>
        <taxon>Mesostigmata</taxon>
        <taxon>Gamasina</taxon>
        <taxon>Dermanyssoidea</taxon>
        <taxon>Varroidae</taxon>
        <taxon>Varroa</taxon>
    </lineage>
</organism>
<dbReference type="RefSeq" id="XP_022649194.1">
    <property type="nucleotide sequence ID" value="XM_022793459.1"/>
</dbReference>
<dbReference type="InterPro" id="IPR011043">
    <property type="entry name" value="Gal_Oxase/kelch_b-propeller"/>
</dbReference>
<name>A0A7M7JLG3_VARDE</name>
<protein>
    <submittedName>
        <fullName evidence="1">Uncharacterized protein</fullName>
    </submittedName>
</protein>
<evidence type="ECO:0000313" key="2">
    <source>
        <dbReference type="Proteomes" id="UP000594260"/>
    </source>
</evidence>
<dbReference type="AlphaFoldDB" id="A0A7M7JLG3"/>
<proteinExistence type="predicted"/>
<dbReference type="SUPFAM" id="SSF50965">
    <property type="entry name" value="Galactose oxidase, central domain"/>
    <property type="match status" value="1"/>
</dbReference>
<reference evidence="1" key="1">
    <citation type="submission" date="2021-01" db="UniProtKB">
        <authorList>
            <consortium name="EnsemblMetazoa"/>
        </authorList>
    </citation>
    <scope>IDENTIFICATION</scope>
</reference>
<evidence type="ECO:0000313" key="1">
    <source>
        <dbReference type="EnsemblMetazoa" id="XP_022649194"/>
    </source>
</evidence>